<keyword evidence="2 6" id="KW-0808">Transferase</keyword>
<dbReference type="EMBL" id="FWXR01000002">
    <property type="protein sequence ID" value="SMC40141.1"/>
    <property type="molecule type" value="Genomic_DNA"/>
</dbReference>
<evidence type="ECO:0000313" key="8">
    <source>
        <dbReference type="Proteomes" id="UP000192656"/>
    </source>
</evidence>
<dbReference type="GO" id="GO:0009372">
    <property type="term" value="P:quorum sensing"/>
    <property type="evidence" value="ECO:0007669"/>
    <property type="project" value="UniProtKB-UniRule"/>
</dbReference>
<comment type="catalytic activity">
    <reaction evidence="6">
        <text>a fatty acyl-[ACP] + S-adenosyl-L-methionine = an N-acyl-L-homoserine lactone + S-methyl-5'-thioadenosine + holo-[ACP] + H(+)</text>
        <dbReference type="Rhea" id="RHEA:10096"/>
        <dbReference type="Rhea" id="RHEA-COMP:9685"/>
        <dbReference type="Rhea" id="RHEA-COMP:14125"/>
        <dbReference type="ChEBI" id="CHEBI:15378"/>
        <dbReference type="ChEBI" id="CHEBI:17509"/>
        <dbReference type="ChEBI" id="CHEBI:55474"/>
        <dbReference type="ChEBI" id="CHEBI:59789"/>
        <dbReference type="ChEBI" id="CHEBI:64479"/>
        <dbReference type="ChEBI" id="CHEBI:138651"/>
        <dbReference type="EC" id="2.3.1.184"/>
    </reaction>
</comment>
<dbReference type="Proteomes" id="UP000192656">
    <property type="component" value="Unassembled WGS sequence"/>
</dbReference>
<dbReference type="Pfam" id="PF00765">
    <property type="entry name" value="Autoind_synth"/>
    <property type="match status" value="1"/>
</dbReference>
<evidence type="ECO:0000256" key="1">
    <source>
        <dbReference type="ARBA" id="ARBA00022654"/>
    </source>
</evidence>
<evidence type="ECO:0000256" key="2">
    <source>
        <dbReference type="ARBA" id="ARBA00022679"/>
    </source>
</evidence>
<keyword evidence="8" id="KW-1185">Reference proteome</keyword>
<dbReference type="PANTHER" id="PTHR39322:SF1">
    <property type="entry name" value="ISOVALERYL-HOMOSERINE LACTONE SYNTHASE"/>
    <property type="match status" value="1"/>
</dbReference>
<dbReference type="AlphaFoldDB" id="A0A1W1YWE9"/>
<evidence type="ECO:0000313" key="7">
    <source>
        <dbReference type="EMBL" id="SMC40141.1"/>
    </source>
</evidence>
<evidence type="ECO:0000256" key="3">
    <source>
        <dbReference type="ARBA" id="ARBA00022691"/>
    </source>
</evidence>
<dbReference type="PANTHER" id="PTHR39322">
    <property type="entry name" value="ACYL-HOMOSERINE-LACTONE SYNTHASE"/>
    <property type="match status" value="1"/>
</dbReference>
<comment type="similarity">
    <text evidence="5 6">Belongs to the autoinducer synthase family.</text>
</comment>
<accession>A0A1W1YWE9</accession>
<reference evidence="7 8" key="1">
    <citation type="submission" date="2017-04" db="EMBL/GenBank/DDBJ databases">
        <authorList>
            <person name="Afonso C.L."/>
            <person name="Miller P.J."/>
            <person name="Scott M.A."/>
            <person name="Spackman E."/>
            <person name="Goraichik I."/>
            <person name="Dimitrov K.M."/>
            <person name="Suarez D.L."/>
            <person name="Swayne D.E."/>
        </authorList>
    </citation>
    <scope>NUCLEOTIDE SEQUENCE [LARGE SCALE GENOMIC DNA]</scope>
    <source>
        <strain evidence="7 8">CGMCC 1.10972</strain>
    </source>
</reference>
<gene>
    <name evidence="7" type="ORF">SAMN06297251_10212</name>
</gene>
<dbReference type="PROSITE" id="PS51187">
    <property type="entry name" value="AUTOINDUCER_SYNTH_2"/>
    <property type="match status" value="1"/>
</dbReference>
<keyword evidence="3 6" id="KW-0949">S-adenosyl-L-methionine</keyword>
<proteinExistence type="inferred from homology"/>
<sequence length="221" mass="24903">MIQIVVVDAGKRELYADEIDAYFRLRADVFVTELKWSAMTVVDGRERDQFDHEEAIHVLALDDGRVVGGVRLLPTTRPVLINTVFPQAIATPLETGPRYFEWSRIFTVKSHRGEGALSPTTGAIICGLFEYLVAIDCASLHAVGETWWMPRFIGLGLEPRPLGMPFDHEHYSLVGFTIVPSAEKVVRMKEIYGFGDHRFYRPALERAATNPNLSLISEDVR</sequence>
<dbReference type="STRING" id="937218.SAMN06297251_10212"/>
<dbReference type="GO" id="GO:0007165">
    <property type="term" value="P:signal transduction"/>
    <property type="evidence" value="ECO:0007669"/>
    <property type="project" value="TreeGrafter"/>
</dbReference>
<organism evidence="7 8">
    <name type="scientific">Fulvimarina manganoxydans</name>
    <dbReference type="NCBI Taxonomy" id="937218"/>
    <lineage>
        <taxon>Bacteria</taxon>
        <taxon>Pseudomonadati</taxon>
        <taxon>Pseudomonadota</taxon>
        <taxon>Alphaproteobacteria</taxon>
        <taxon>Hyphomicrobiales</taxon>
        <taxon>Aurantimonadaceae</taxon>
        <taxon>Fulvimarina</taxon>
    </lineage>
</organism>
<dbReference type="GO" id="GO:0061579">
    <property type="term" value="F:N-acyl homoserine lactone synthase activity"/>
    <property type="evidence" value="ECO:0007669"/>
    <property type="project" value="UniProtKB-UniRule"/>
</dbReference>
<protein>
    <recommendedName>
        <fullName evidence="6">Acyl-homoserine-lactone synthase</fullName>
        <ecNumber evidence="6">2.3.1.184</ecNumber>
    </recommendedName>
    <alternativeName>
        <fullName evidence="6">Autoinducer synthesis protein</fullName>
    </alternativeName>
</protein>
<dbReference type="EC" id="2.3.1.184" evidence="6"/>
<dbReference type="InterPro" id="IPR016181">
    <property type="entry name" value="Acyl_CoA_acyltransferase"/>
</dbReference>
<evidence type="ECO:0000256" key="4">
    <source>
        <dbReference type="ARBA" id="ARBA00022929"/>
    </source>
</evidence>
<dbReference type="RefSeq" id="WP_084408490.1">
    <property type="nucleotide sequence ID" value="NZ_FWXR01000002.1"/>
</dbReference>
<keyword evidence="4 5" id="KW-0071">Autoinducer synthesis</keyword>
<keyword evidence="1 5" id="KW-0673">Quorum sensing</keyword>
<dbReference type="InterPro" id="IPR001690">
    <property type="entry name" value="Autoind_synthase"/>
</dbReference>
<name>A0A1W1YWE9_9HYPH</name>
<dbReference type="PRINTS" id="PR01549">
    <property type="entry name" value="AUTOINDCRSYN"/>
</dbReference>
<dbReference type="Gene3D" id="3.40.630.30">
    <property type="match status" value="1"/>
</dbReference>
<dbReference type="OrthoDB" id="6169313at2"/>
<evidence type="ECO:0000256" key="6">
    <source>
        <dbReference type="RuleBase" id="RU361135"/>
    </source>
</evidence>
<dbReference type="SUPFAM" id="SSF55729">
    <property type="entry name" value="Acyl-CoA N-acyltransferases (Nat)"/>
    <property type="match status" value="1"/>
</dbReference>
<evidence type="ECO:0000256" key="5">
    <source>
        <dbReference type="PROSITE-ProRule" id="PRU00533"/>
    </source>
</evidence>